<dbReference type="InterPro" id="IPR052922">
    <property type="entry name" value="Cytidylate_Kinase-2"/>
</dbReference>
<dbReference type="PANTHER" id="PTHR37816:SF3">
    <property type="entry name" value="MODULATES DNA TOPOLOGY"/>
    <property type="match status" value="1"/>
</dbReference>
<dbReference type="SUPFAM" id="SSF52540">
    <property type="entry name" value="P-loop containing nucleoside triphosphate hydrolases"/>
    <property type="match status" value="1"/>
</dbReference>
<dbReference type="PATRIC" id="fig|1629550.3.peg.1310"/>
<evidence type="ECO:0000313" key="1">
    <source>
        <dbReference type="EMBL" id="KKY01315.1"/>
    </source>
</evidence>
<dbReference type="AlphaFoldDB" id="A0A0M3DF93"/>
<dbReference type="NCBIfam" id="NF005576">
    <property type="entry name" value="PRK07261.1"/>
    <property type="match status" value="1"/>
</dbReference>
<dbReference type="PANTHER" id="PTHR37816">
    <property type="entry name" value="YALI0E33011P"/>
    <property type="match status" value="1"/>
</dbReference>
<sequence>MKIAIVGYSGSGKSTMAKQLSSYYNTPILHLDTIQFTPGWVERDKYEGRTLTKEFMKNESWVIDGNYRGFYQRERLEQADKIIFLNFPRRICFFRAYKRYLNNKNKTREDMAEGCEEKFDLEFGWWIIHKGRTKEIVNRYKQIEEEFKDKVIVLKSPKEVRAFLENTTQI</sequence>
<name>A0A0M3DF93_9FIRM</name>
<protein>
    <submittedName>
        <fullName evidence="1">DNA topology modulation protein FlaR</fullName>
    </submittedName>
</protein>
<keyword evidence="2" id="KW-1185">Reference proteome</keyword>
<dbReference type="RefSeq" id="WP_046823013.1">
    <property type="nucleotide sequence ID" value="NZ_LBBT01000199.1"/>
</dbReference>
<dbReference type="InterPro" id="IPR027417">
    <property type="entry name" value="P-loop_NTPase"/>
</dbReference>
<comment type="caution">
    <text evidence="1">The sequence shown here is derived from an EMBL/GenBank/DDBJ whole genome shotgun (WGS) entry which is preliminary data.</text>
</comment>
<dbReference type="OrthoDB" id="1201990at2"/>
<gene>
    <name evidence="1" type="ORF">VN21_09305</name>
</gene>
<dbReference type="Proteomes" id="UP000034407">
    <property type="component" value="Unassembled WGS sequence"/>
</dbReference>
<proteinExistence type="predicted"/>
<organism evidence="1 2">
    <name type="scientific">Paraclostridium benzoelyticum</name>
    <dbReference type="NCBI Taxonomy" id="1629550"/>
    <lineage>
        <taxon>Bacteria</taxon>
        <taxon>Bacillati</taxon>
        <taxon>Bacillota</taxon>
        <taxon>Clostridia</taxon>
        <taxon>Peptostreptococcales</taxon>
        <taxon>Peptostreptococcaceae</taxon>
        <taxon>Paraclostridium</taxon>
    </lineage>
</organism>
<accession>A0A0M3DF93</accession>
<dbReference type="EMBL" id="LBBT01000199">
    <property type="protein sequence ID" value="KKY01315.1"/>
    <property type="molecule type" value="Genomic_DNA"/>
</dbReference>
<reference evidence="1 2" key="1">
    <citation type="submission" date="2015-04" db="EMBL/GenBank/DDBJ databases">
        <title>Microcin producing Clostridium sp. JC272T.</title>
        <authorList>
            <person name="Jyothsna T."/>
            <person name="Sasikala C."/>
            <person name="Ramana C."/>
        </authorList>
    </citation>
    <scope>NUCLEOTIDE SEQUENCE [LARGE SCALE GENOMIC DNA]</scope>
    <source>
        <strain evidence="1 2">JC272</strain>
    </source>
</reference>
<dbReference type="Gene3D" id="3.40.50.300">
    <property type="entry name" value="P-loop containing nucleotide triphosphate hydrolases"/>
    <property type="match status" value="1"/>
</dbReference>
<evidence type="ECO:0000313" key="2">
    <source>
        <dbReference type="Proteomes" id="UP000034407"/>
    </source>
</evidence>